<keyword evidence="3" id="KW-1185">Reference proteome</keyword>
<evidence type="ECO:0000313" key="3">
    <source>
        <dbReference type="Proteomes" id="UP000183496"/>
    </source>
</evidence>
<dbReference type="RefSeq" id="WP_041892084.1">
    <property type="nucleotide sequence ID" value="NZ_CP010817.1"/>
</dbReference>
<evidence type="ECO:0008006" key="4">
    <source>
        <dbReference type="Google" id="ProtNLM"/>
    </source>
</evidence>
<feature type="chain" id="PRO_5042564217" description="DUF4493 domain-containing protein" evidence="1">
    <location>
        <begin position="21"/>
        <end position="284"/>
    </location>
</feature>
<organism evidence="2 3">
    <name type="scientific">Myroides profundi</name>
    <dbReference type="NCBI Taxonomy" id="480520"/>
    <lineage>
        <taxon>Bacteria</taxon>
        <taxon>Pseudomonadati</taxon>
        <taxon>Bacteroidota</taxon>
        <taxon>Flavobacteriia</taxon>
        <taxon>Flavobacteriales</taxon>
        <taxon>Flavobacteriaceae</taxon>
        <taxon>Myroides</taxon>
    </lineage>
</organism>
<keyword evidence="1" id="KW-0732">Signal</keyword>
<comment type="caution">
    <text evidence="2">The sequence shown here is derived from an EMBL/GenBank/DDBJ whole genome shotgun (WGS) entry which is preliminary data.</text>
</comment>
<gene>
    <name evidence="2" type="ORF">SAMN04488089_11151</name>
</gene>
<evidence type="ECO:0000313" key="2">
    <source>
        <dbReference type="EMBL" id="SER22604.1"/>
    </source>
</evidence>
<protein>
    <recommendedName>
        <fullName evidence="4">DUF4493 domain-containing protein</fullName>
    </recommendedName>
</protein>
<dbReference type="AlphaFoldDB" id="A0AAJ5BEN7"/>
<reference evidence="2 3" key="1">
    <citation type="submission" date="2016-10" db="EMBL/GenBank/DDBJ databases">
        <authorList>
            <person name="Varghese N."/>
            <person name="Submissions S."/>
        </authorList>
    </citation>
    <scope>NUCLEOTIDE SEQUENCE [LARGE SCALE GENOMIC DNA]</scope>
    <source>
        <strain evidence="3">DSM 19823 / KCTC 23066 / CCTCC M 208030 / D25</strain>
    </source>
</reference>
<dbReference type="Proteomes" id="UP000183496">
    <property type="component" value="Unassembled WGS sequence"/>
</dbReference>
<accession>A0AAJ5BEN7</accession>
<sequence length="284" mass="32040">MKKILTALLLPMLTLISCSSDDNNAEQERSGRLILEARTLETRVNKPLYFLVKNQDGDYITTEATITNLTSDESVSKQGRFKPLKVGEYTFQAKASNGKALYHDSNTVTVKVTEPTEKTFYLNGTTYQVDKATLSIVRTQYKDESGKEVISDVIVSEPANTYHNEYILKLEASKPVSATMTVSFLVPNASVKSVDGKITDFGKRIYPHEIAETQLTSIVTYSEIENGMISIINSYPNTDLEFYFLTTPKEDVKEQVLNKSYFELKLKDKRIDYVGDVTFTEIIE</sequence>
<dbReference type="KEGG" id="mpw:MPR_1990"/>
<feature type="signal peptide" evidence="1">
    <location>
        <begin position="1"/>
        <end position="20"/>
    </location>
</feature>
<name>A0AAJ5BEN7_MYRPR</name>
<dbReference type="PROSITE" id="PS51257">
    <property type="entry name" value="PROKAR_LIPOPROTEIN"/>
    <property type="match status" value="1"/>
</dbReference>
<dbReference type="EMBL" id="FOFY01000011">
    <property type="protein sequence ID" value="SER22604.1"/>
    <property type="molecule type" value="Genomic_DNA"/>
</dbReference>
<evidence type="ECO:0000256" key="1">
    <source>
        <dbReference type="SAM" id="SignalP"/>
    </source>
</evidence>
<proteinExistence type="predicted"/>